<reference evidence="5" key="1">
    <citation type="journal article" date="2014" name="Front. Microbiol.">
        <title>High frequency of phylogenetically diverse reductive dehalogenase-homologous genes in deep subseafloor sedimentary metagenomes.</title>
        <authorList>
            <person name="Kawai M."/>
            <person name="Futagami T."/>
            <person name="Toyoda A."/>
            <person name="Takaki Y."/>
            <person name="Nishi S."/>
            <person name="Hori S."/>
            <person name="Arai W."/>
            <person name="Tsubouchi T."/>
            <person name="Morono Y."/>
            <person name="Uchiyama I."/>
            <person name="Ito T."/>
            <person name="Fujiyama A."/>
            <person name="Inagaki F."/>
            <person name="Takami H."/>
        </authorList>
    </citation>
    <scope>NUCLEOTIDE SEQUENCE</scope>
    <source>
        <strain evidence="5">Expedition CK06-06</strain>
    </source>
</reference>
<evidence type="ECO:0000256" key="3">
    <source>
        <dbReference type="ARBA" id="ARBA00022741"/>
    </source>
</evidence>
<protein>
    <recommendedName>
        <fullName evidence="6">tRNA (Adenosine(37)-N6)-dimethylallyltransferase MiaA</fullName>
    </recommendedName>
</protein>
<comment type="caution">
    <text evidence="5">The sequence shown here is derived from an EMBL/GenBank/DDBJ whole genome shotgun (WGS) entry which is preliminary data.</text>
</comment>
<keyword evidence="2" id="KW-0808">Transferase</keyword>
<evidence type="ECO:0000256" key="4">
    <source>
        <dbReference type="ARBA" id="ARBA00022840"/>
    </source>
</evidence>
<dbReference type="PANTHER" id="PTHR11088:SF60">
    <property type="entry name" value="TRNA DIMETHYLALLYLTRANSFERASE"/>
    <property type="match status" value="1"/>
</dbReference>
<dbReference type="GO" id="GO:0005524">
    <property type="term" value="F:ATP binding"/>
    <property type="evidence" value="ECO:0007669"/>
    <property type="project" value="UniProtKB-KW"/>
</dbReference>
<dbReference type="SUPFAM" id="SSF52540">
    <property type="entry name" value="P-loop containing nucleoside triphosphate hydrolases"/>
    <property type="match status" value="1"/>
</dbReference>
<evidence type="ECO:0000256" key="1">
    <source>
        <dbReference type="ARBA" id="ARBA00005842"/>
    </source>
</evidence>
<dbReference type="GO" id="GO:0006400">
    <property type="term" value="P:tRNA modification"/>
    <property type="evidence" value="ECO:0007669"/>
    <property type="project" value="TreeGrafter"/>
</dbReference>
<evidence type="ECO:0000256" key="2">
    <source>
        <dbReference type="ARBA" id="ARBA00022679"/>
    </source>
</evidence>
<dbReference type="InterPro" id="IPR039657">
    <property type="entry name" value="Dimethylallyltransferase"/>
</dbReference>
<dbReference type="Gene3D" id="3.40.50.300">
    <property type="entry name" value="P-loop containing nucleotide triphosphate hydrolases"/>
    <property type="match status" value="1"/>
</dbReference>
<keyword evidence="4" id="KW-0067">ATP-binding</keyword>
<sequence>MEKRVITILGCTASGKGSLARALAQEIGSEILSVDSMKVYRGMDIGTAKPTPQQRAALPHHLIDVADPWETFS</sequence>
<proteinExistence type="inferred from homology"/>
<dbReference type="EMBL" id="BARS01051042">
    <property type="protein sequence ID" value="GAG52990.1"/>
    <property type="molecule type" value="Genomic_DNA"/>
</dbReference>
<dbReference type="GO" id="GO:0052381">
    <property type="term" value="F:tRNA dimethylallyltransferase activity"/>
    <property type="evidence" value="ECO:0007669"/>
    <property type="project" value="TreeGrafter"/>
</dbReference>
<organism evidence="5">
    <name type="scientific">marine sediment metagenome</name>
    <dbReference type="NCBI Taxonomy" id="412755"/>
    <lineage>
        <taxon>unclassified sequences</taxon>
        <taxon>metagenomes</taxon>
        <taxon>ecological metagenomes</taxon>
    </lineage>
</organism>
<accession>X0YAX3</accession>
<gene>
    <name evidence="5" type="ORF">S01H1_76088</name>
</gene>
<keyword evidence="3" id="KW-0547">Nucleotide-binding</keyword>
<name>X0YAX3_9ZZZZ</name>
<dbReference type="InterPro" id="IPR027417">
    <property type="entry name" value="P-loop_NTPase"/>
</dbReference>
<dbReference type="AlphaFoldDB" id="X0YAX3"/>
<comment type="similarity">
    <text evidence="1">Belongs to the IPP transferase family.</text>
</comment>
<feature type="non-terminal residue" evidence="5">
    <location>
        <position position="73"/>
    </location>
</feature>
<evidence type="ECO:0000313" key="5">
    <source>
        <dbReference type="EMBL" id="GAG52990.1"/>
    </source>
</evidence>
<dbReference type="PANTHER" id="PTHR11088">
    <property type="entry name" value="TRNA DIMETHYLALLYLTRANSFERASE"/>
    <property type="match status" value="1"/>
</dbReference>
<evidence type="ECO:0008006" key="6">
    <source>
        <dbReference type="Google" id="ProtNLM"/>
    </source>
</evidence>
<dbReference type="Pfam" id="PF01715">
    <property type="entry name" value="IPPT"/>
    <property type="match status" value="1"/>
</dbReference>